<dbReference type="EMBL" id="CAAALY010253234">
    <property type="protein sequence ID" value="VEL36807.1"/>
    <property type="molecule type" value="Genomic_DNA"/>
</dbReference>
<proteinExistence type="predicted"/>
<comment type="caution">
    <text evidence="1">The sequence shown here is derived from an EMBL/GenBank/DDBJ whole genome shotgun (WGS) entry which is preliminary data.</text>
</comment>
<sequence length="90" mass="10265">MDYSFDLAWNGLISILGRTLTMTLQLMTLNNTPHRHKCFVNNPTTECDTGRFVTLLEIHICPVTQGHSWQCGVVVNVSRLRAALSWFESR</sequence>
<keyword evidence="2" id="KW-1185">Reference proteome</keyword>
<dbReference type="AlphaFoldDB" id="A0A3S5FG97"/>
<dbReference type="Proteomes" id="UP000784294">
    <property type="component" value="Unassembled WGS sequence"/>
</dbReference>
<evidence type="ECO:0000313" key="1">
    <source>
        <dbReference type="EMBL" id="VEL36807.1"/>
    </source>
</evidence>
<protein>
    <submittedName>
        <fullName evidence="1">Uncharacterized protein</fullName>
    </submittedName>
</protein>
<name>A0A3S5FG97_9PLAT</name>
<reference evidence="1" key="1">
    <citation type="submission" date="2018-11" db="EMBL/GenBank/DDBJ databases">
        <authorList>
            <consortium name="Pathogen Informatics"/>
        </authorList>
    </citation>
    <scope>NUCLEOTIDE SEQUENCE</scope>
</reference>
<organism evidence="1 2">
    <name type="scientific">Protopolystoma xenopodis</name>
    <dbReference type="NCBI Taxonomy" id="117903"/>
    <lineage>
        <taxon>Eukaryota</taxon>
        <taxon>Metazoa</taxon>
        <taxon>Spiralia</taxon>
        <taxon>Lophotrochozoa</taxon>
        <taxon>Platyhelminthes</taxon>
        <taxon>Monogenea</taxon>
        <taxon>Polyopisthocotylea</taxon>
        <taxon>Polystomatidea</taxon>
        <taxon>Polystomatidae</taxon>
        <taxon>Protopolystoma</taxon>
    </lineage>
</organism>
<accession>A0A3S5FG97</accession>
<evidence type="ECO:0000313" key="2">
    <source>
        <dbReference type="Proteomes" id="UP000784294"/>
    </source>
</evidence>
<gene>
    <name evidence="1" type="ORF">PXEA_LOCUS30247</name>
</gene>